<keyword evidence="9" id="KW-1185">Reference proteome</keyword>
<proteinExistence type="predicted"/>
<dbReference type="Gene3D" id="2.60.120.620">
    <property type="entry name" value="q2cbj1_9rhob like domain"/>
    <property type="match status" value="2"/>
</dbReference>
<keyword evidence="4" id="KW-0560">Oxidoreductase</keyword>
<dbReference type="Pfam" id="PF13661">
    <property type="entry name" value="2OG-FeII_Oxy_4"/>
    <property type="match status" value="1"/>
</dbReference>
<comment type="caution">
    <text evidence="8">The sequence shown here is derived from an EMBL/GenBank/DDBJ whole genome shotgun (WGS) entry which is preliminary data.</text>
</comment>
<dbReference type="GO" id="GO:0031543">
    <property type="term" value="F:peptidyl-proline dioxygenase activity"/>
    <property type="evidence" value="ECO:0007669"/>
    <property type="project" value="TreeGrafter"/>
</dbReference>
<evidence type="ECO:0000256" key="6">
    <source>
        <dbReference type="SAM" id="MobiDB-lite"/>
    </source>
</evidence>
<keyword evidence="2" id="KW-0847">Vitamin C</keyword>
<evidence type="ECO:0000256" key="1">
    <source>
        <dbReference type="ARBA" id="ARBA00001961"/>
    </source>
</evidence>
<dbReference type="Proteomes" id="UP001208570">
    <property type="component" value="Unassembled WGS sequence"/>
</dbReference>
<dbReference type="InterPro" id="IPR039558">
    <property type="entry name" value="TPA1/OFD1_N"/>
</dbReference>
<feature type="region of interest" description="Disordered" evidence="6">
    <location>
        <begin position="403"/>
        <end position="465"/>
    </location>
</feature>
<feature type="compositionally biased region" description="Basic and acidic residues" evidence="6">
    <location>
        <begin position="430"/>
        <end position="442"/>
    </location>
</feature>
<dbReference type="GO" id="GO:0005506">
    <property type="term" value="F:iron ion binding"/>
    <property type="evidence" value="ECO:0007669"/>
    <property type="project" value="InterPro"/>
</dbReference>
<accession>A0AAD9JEM0</accession>
<dbReference type="PANTHER" id="PTHR12117:SF0">
    <property type="entry name" value="PROLYL 3-HYDROXYLASE OGFOD1"/>
    <property type="match status" value="1"/>
</dbReference>
<dbReference type="GO" id="GO:0031418">
    <property type="term" value="F:L-ascorbic acid binding"/>
    <property type="evidence" value="ECO:0007669"/>
    <property type="project" value="UniProtKB-KW"/>
</dbReference>
<comment type="cofactor">
    <cofactor evidence="1">
        <name>L-ascorbate</name>
        <dbReference type="ChEBI" id="CHEBI:38290"/>
    </cofactor>
</comment>
<dbReference type="Pfam" id="PF10637">
    <property type="entry name" value="Ofd1_CTDD"/>
    <property type="match status" value="1"/>
</dbReference>
<evidence type="ECO:0000256" key="3">
    <source>
        <dbReference type="ARBA" id="ARBA00022964"/>
    </source>
</evidence>
<dbReference type="InterPro" id="IPR051842">
    <property type="entry name" value="uS12_prolyl_hydroxylase"/>
</dbReference>
<dbReference type="InterPro" id="IPR019601">
    <property type="entry name" value="Oxoglutarate/Fe-dep_Oase_C"/>
</dbReference>
<dbReference type="GO" id="GO:0006449">
    <property type="term" value="P:regulation of translational termination"/>
    <property type="evidence" value="ECO:0007669"/>
    <property type="project" value="TreeGrafter"/>
</dbReference>
<dbReference type="SMART" id="SM00702">
    <property type="entry name" value="P4Hc"/>
    <property type="match status" value="1"/>
</dbReference>
<feature type="domain" description="Prolyl 4-hydroxylase alpha subunit" evidence="7">
    <location>
        <begin position="55"/>
        <end position="232"/>
    </location>
</feature>
<feature type="compositionally biased region" description="Low complexity" evidence="6">
    <location>
        <begin position="414"/>
        <end position="427"/>
    </location>
</feature>
<dbReference type="AlphaFoldDB" id="A0AAD9JEM0"/>
<reference evidence="8" key="1">
    <citation type="journal article" date="2023" name="Mol. Biol. Evol.">
        <title>Third-Generation Sequencing Reveals the Adaptive Role of the Epigenome in Three Deep-Sea Polychaetes.</title>
        <authorList>
            <person name="Perez M."/>
            <person name="Aroh O."/>
            <person name="Sun Y."/>
            <person name="Lan Y."/>
            <person name="Juniper S.K."/>
            <person name="Young C.R."/>
            <person name="Angers B."/>
            <person name="Qian P.Y."/>
        </authorList>
    </citation>
    <scope>NUCLEOTIDE SEQUENCE</scope>
    <source>
        <strain evidence="8">P08H-3</strain>
    </source>
</reference>
<keyword evidence="3" id="KW-0223">Dioxygenase</keyword>
<dbReference type="GO" id="GO:0005737">
    <property type="term" value="C:cytoplasm"/>
    <property type="evidence" value="ECO:0007669"/>
    <property type="project" value="TreeGrafter"/>
</dbReference>
<feature type="coiled-coil region" evidence="5">
    <location>
        <begin position="654"/>
        <end position="706"/>
    </location>
</feature>
<name>A0AAD9JEM0_9ANNE</name>
<sequence length="808" mass="93037">MASGKCKDKEVRLPYQAKLNLAYQEEDFLQSFKTAFKEKRHLAHENKVILYNEPFQCCQMPNFINSKHFLEGLKEELLDQIFLEKNNDLYKFQQTLDFKTISTPHIKLIRKLLHEDFLSWLTDVTGFAFTDQIDLTGSRYDYTDVLLCHDDELDTRRIAFILYLVPPWSAEDGGMLDLFDMDEHRQPKDVVRSLLPSWNNFVWFEVTEASHHQVSEVLSPDKCRLSVHGWFHTAPVPRPERYVEPAPVLYPHIVNEQDLLSDWINPIYMDPEVQARIQMTFEKNSEIELQGFIKEDKYQLLREALCSNDMVWSMQGPPNKSYFVRRAEEYRVTAWKLSKRVTHLIESPISFGPSTHYDLAEENHLPEIVNECKQFLCSEQWFLTLSNLTGLTLHKLAADVRASSDSETDESPDAAQGGSTAGSSGDAVPDEDRGGIENDVPEKRRKQEKTSKEEDGGEGSTGSKEINPLCHAEVRRWNQGCYTLLHDTEVSEAEFALDAMLFICCKGWRQDYGGYTSYITRGEDEELLSVQPAENSLALVYRDKDTLRYAYAEIRTRVVVICDPTLYMCKVNPTPVSQSKSTINSLITDILELVTAEIDAILSKSANQMWKLNDHHSISRGGHQVVIEFNPITSDGGDKLTFITEMLKRLEPDIASVKEKVEDVQSEMRAVRKEQNHEISSISNDLRAVKDDVERLKVQNQYLQQSNKTLIDKVNQFECYSRRNNLIFNIEENYQPLEAIISELGVPDSDKMIFQTIHRMGKPSTTRPRPVIIRFAYLSERQTVWDLNGKKYSLNEDLPEDYKNTEGS</sequence>
<evidence type="ECO:0000256" key="5">
    <source>
        <dbReference type="SAM" id="Coils"/>
    </source>
</evidence>
<keyword evidence="5" id="KW-0175">Coiled coil</keyword>
<dbReference type="InterPro" id="IPR006620">
    <property type="entry name" value="Pro_4_hyd_alph"/>
</dbReference>
<gene>
    <name evidence="8" type="ORF">LSH36_359g03003</name>
</gene>
<protein>
    <recommendedName>
        <fullName evidence="7">Prolyl 4-hydroxylase alpha subunit domain-containing protein</fullName>
    </recommendedName>
</protein>
<dbReference type="EMBL" id="JAODUP010000359">
    <property type="protein sequence ID" value="KAK2151561.1"/>
    <property type="molecule type" value="Genomic_DNA"/>
</dbReference>
<evidence type="ECO:0000256" key="2">
    <source>
        <dbReference type="ARBA" id="ARBA00022896"/>
    </source>
</evidence>
<evidence type="ECO:0000313" key="8">
    <source>
        <dbReference type="EMBL" id="KAK2151561.1"/>
    </source>
</evidence>
<evidence type="ECO:0000259" key="7">
    <source>
        <dbReference type="SMART" id="SM00702"/>
    </source>
</evidence>
<evidence type="ECO:0000256" key="4">
    <source>
        <dbReference type="ARBA" id="ARBA00023002"/>
    </source>
</evidence>
<dbReference type="PANTHER" id="PTHR12117">
    <property type="entry name" value="HISTONE ACETYLTRANSFERASE COMPLEX"/>
    <property type="match status" value="1"/>
</dbReference>
<evidence type="ECO:0000313" key="9">
    <source>
        <dbReference type="Proteomes" id="UP001208570"/>
    </source>
</evidence>
<organism evidence="8 9">
    <name type="scientific">Paralvinella palmiformis</name>
    <dbReference type="NCBI Taxonomy" id="53620"/>
    <lineage>
        <taxon>Eukaryota</taxon>
        <taxon>Metazoa</taxon>
        <taxon>Spiralia</taxon>
        <taxon>Lophotrochozoa</taxon>
        <taxon>Annelida</taxon>
        <taxon>Polychaeta</taxon>
        <taxon>Sedentaria</taxon>
        <taxon>Canalipalpata</taxon>
        <taxon>Terebellida</taxon>
        <taxon>Terebelliformia</taxon>
        <taxon>Alvinellidae</taxon>
        <taxon>Paralvinella</taxon>
    </lineage>
</organism>